<dbReference type="Proteomes" id="UP000243297">
    <property type="component" value="Unassembled WGS sequence"/>
</dbReference>
<proteinExistence type="predicted"/>
<accession>A0A1T4MVR8</accession>
<dbReference type="OrthoDB" id="9796798at2"/>
<dbReference type="PANTHER" id="PTHR36121">
    <property type="entry name" value="PROTEIN SXY"/>
    <property type="match status" value="1"/>
</dbReference>
<dbReference type="Gene3D" id="1.10.150.20">
    <property type="entry name" value="5' to 3' exonuclease, C-terminal subdomain"/>
    <property type="match status" value="1"/>
</dbReference>
<organism evidence="2 3">
    <name type="scientific">Anaerorhabdus furcosa</name>
    <dbReference type="NCBI Taxonomy" id="118967"/>
    <lineage>
        <taxon>Bacteria</taxon>
        <taxon>Bacillati</taxon>
        <taxon>Bacillota</taxon>
        <taxon>Erysipelotrichia</taxon>
        <taxon>Erysipelotrichales</taxon>
        <taxon>Erysipelotrichaceae</taxon>
        <taxon>Anaerorhabdus</taxon>
    </lineage>
</organism>
<dbReference type="PANTHER" id="PTHR36121:SF1">
    <property type="entry name" value="PROTEIN SXY"/>
    <property type="match status" value="1"/>
</dbReference>
<protein>
    <submittedName>
        <fullName evidence="2">DNA transformation protein</fullName>
    </submittedName>
</protein>
<feature type="domain" description="TfoX C-terminal" evidence="1">
    <location>
        <begin position="3"/>
        <end position="77"/>
    </location>
</feature>
<name>A0A1T4MVR8_9FIRM</name>
<evidence type="ECO:0000313" key="3">
    <source>
        <dbReference type="Proteomes" id="UP000243297"/>
    </source>
</evidence>
<sequence>MGSLSKVVNIGKVLEQNLHDIGIDTIEELKQKGSQKAWLEIKKKVDPTACINQLYALEGAVQGIRWHDLDEKSKIECKDFFEIYK</sequence>
<gene>
    <name evidence="2" type="ORF">SAMN02745191_1429</name>
</gene>
<dbReference type="STRING" id="118967.SAMN02745191_1429"/>
<keyword evidence="3" id="KW-1185">Reference proteome</keyword>
<dbReference type="EMBL" id="FUWY01000003">
    <property type="protein sequence ID" value="SJZ70907.1"/>
    <property type="molecule type" value="Genomic_DNA"/>
</dbReference>
<dbReference type="RefSeq" id="WP_078711830.1">
    <property type="nucleotide sequence ID" value="NZ_FUWY01000003.1"/>
</dbReference>
<evidence type="ECO:0000259" key="1">
    <source>
        <dbReference type="Pfam" id="PF04994"/>
    </source>
</evidence>
<dbReference type="Pfam" id="PF04994">
    <property type="entry name" value="TfoX_C"/>
    <property type="match status" value="1"/>
</dbReference>
<dbReference type="InterPro" id="IPR047525">
    <property type="entry name" value="TfoX-like"/>
</dbReference>
<evidence type="ECO:0000313" key="2">
    <source>
        <dbReference type="EMBL" id="SJZ70907.1"/>
    </source>
</evidence>
<reference evidence="3" key="1">
    <citation type="submission" date="2017-02" db="EMBL/GenBank/DDBJ databases">
        <authorList>
            <person name="Varghese N."/>
            <person name="Submissions S."/>
        </authorList>
    </citation>
    <scope>NUCLEOTIDE SEQUENCE [LARGE SCALE GENOMIC DNA]</scope>
    <source>
        <strain evidence="3">ATCC 25662</strain>
    </source>
</reference>
<dbReference type="AlphaFoldDB" id="A0A1T4MVR8"/>
<dbReference type="InterPro" id="IPR007077">
    <property type="entry name" value="TfoX_C"/>
</dbReference>